<dbReference type="Pfam" id="PF03413">
    <property type="entry name" value="PepSY"/>
    <property type="match status" value="1"/>
</dbReference>
<feature type="region of interest" description="Disordered" evidence="1">
    <location>
        <begin position="16"/>
        <end position="128"/>
    </location>
</feature>
<organism evidence="3 4">
    <name type="scientific">Candidatus Neomicrothrix parvicella RN1</name>
    <dbReference type="NCBI Taxonomy" id="1229780"/>
    <lineage>
        <taxon>Bacteria</taxon>
        <taxon>Bacillati</taxon>
        <taxon>Actinomycetota</taxon>
        <taxon>Acidimicrobiia</taxon>
        <taxon>Acidimicrobiales</taxon>
        <taxon>Microthrixaceae</taxon>
        <taxon>Candidatus Neomicrothrix</taxon>
    </lineage>
</organism>
<evidence type="ECO:0000313" key="4">
    <source>
        <dbReference type="Proteomes" id="UP000018291"/>
    </source>
</evidence>
<dbReference type="STRING" id="1229780.BN381_350021"/>
<dbReference type="Gene3D" id="3.10.450.40">
    <property type="match status" value="1"/>
</dbReference>
<feature type="compositionally biased region" description="Polar residues" evidence="1">
    <location>
        <begin position="63"/>
        <end position="72"/>
    </location>
</feature>
<dbReference type="HOGENOM" id="CLU_1358387_0_0_11"/>
<dbReference type="eggNOG" id="COG3212">
    <property type="taxonomic scope" value="Bacteria"/>
</dbReference>
<evidence type="ECO:0000313" key="3">
    <source>
        <dbReference type="EMBL" id="CCM64161.1"/>
    </source>
</evidence>
<accession>R4Z4D3</accession>
<dbReference type="OrthoDB" id="5421567at2"/>
<protein>
    <recommendedName>
        <fullName evidence="2">PepSY domain-containing protein</fullName>
    </recommendedName>
</protein>
<dbReference type="EMBL" id="CANL01000029">
    <property type="protein sequence ID" value="CCM64161.1"/>
    <property type="molecule type" value="Genomic_DNA"/>
</dbReference>
<feature type="compositionally biased region" description="Basic and acidic residues" evidence="1">
    <location>
        <begin position="87"/>
        <end position="96"/>
    </location>
</feature>
<feature type="compositionally biased region" description="Low complexity" evidence="1">
    <location>
        <begin position="33"/>
        <end position="47"/>
    </location>
</feature>
<gene>
    <name evidence="3" type="ORF">BN381_350021</name>
</gene>
<comment type="caution">
    <text evidence="3">The sequence shown here is derived from an EMBL/GenBank/DDBJ whole genome shotgun (WGS) entry which is preliminary data.</text>
</comment>
<dbReference type="InterPro" id="IPR025711">
    <property type="entry name" value="PepSY"/>
</dbReference>
<keyword evidence="4" id="KW-1185">Reference proteome</keyword>
<evidence type="ECO:0000259" key="2">
    <source>
        <dbReference type="Pfam" id="PF03413"/>
    </source>
</evidence>
<feature type="region of interest" description="Disordered" evidence="1">
    <location>
        <begin position="144"/>
        <end position="166"/>
    </location>
</feature>
<proteinExistence type="predicted"/>
<reference evidence="3 4" key="1">
    <citation type="journal article" date="2013" name="ISME J.">
        <title>Metabolic model for the filamentous 'Candidatus Microthrix parvicella' based on genomic and metagenomic analyses.</title>
        <authorList>
            <person name="Jon McIlroy S."/>
            <person name="Kristiansen R."/>
            <person name="Albertsen M."/>
            <person name="Michael Karst S."/>
            <person name="Rossetti S."/>
            <person name="Lund Nielsen J."/>
            <person name="Tandoi V."/>
            <person name="James Seviour R."/>
            <person name="Nielsen P.H."/>
        </authorList>
    </citation>
    <scope>NUCLEOTIDE SEQUENCE [LARGE SCALE GENOMIC DNA]</scope>
    <source>
        <strain evidence="3 4">RN1</strain>
    </source>
</reference>
<evidence type="ECO:0000256" key="1">
    <source>
        <dbReference type="SAM" id="MobiDB-lite"/>
    </source>
</evidence>
<name>R4Z4D3_9ACTN</name>
<dbReference type="AlphaFoldDB" id="R4Z4D3"/>
<feature type="domain" description="PepSY" evidence="2">
    <location>
        <begin position="140"/>
        <end position="198"/>
    </location>
</feature>
<dbReference type="Proteomes" id="UP000018291">
    <property type="component" value="Unassembled WGS sequence"/>
</dbReference>
<sequence>MPGGPFSVATGWVAHGGVIGTPRYHPKEPSWQPLTSSGRSSTRPSSGWVSPPEASHWRRRQPISKNPPTTVETPDAAAKPEGVDVGAKSDDQHDADEVPNYTSSVTVPVTPDAPEGAEGSEADEAKADKAELAKLEKVAKIDAKAASKAATDKVPGTAAKPELDEEHGNVVYEVDVTAKDGTVTEVIVDAGNGRVLAQQAD</sequence>